<proteinExistence type="predicted"/>
<reference evidence="1" key="2">
    <citation type="journal article" date="2015" name="Fish Shellfish Immunol.">
        <title>Early steps in the European eel (Anguilla anguilla)-Vibrio vulnificus interaction in the gills: Role of the RtxA13 toxin.</title>
        <authorList>
            <person name="Callol A."/>
            <person name="Pajuelo D."/>
            <person name="Ebbesson L."/>
            <person name="Teles M."/>
            <person name="MacKenzie S."/>
            <person name="Amaro C."/>
        </authorList>
    </citation>
    <scope>NUCLEOTIDE SEQUENCE</scope>
</reference>
<dbReference type="EMBL" id="GBXM01027181">
    <property type="protein sequence ID" value="JAH81396.1"/>
    <property type="molecule type" value="Transcribed_RNA"/>
</dbReference>
<accession>A0A0E9VTR1</accession>
<evidence type="ECO:0000313" key="1">
    <source>
        <dbReference type="EMBL" id="JAH81396.1"/>
    </source>
</evidence>
<protein>
    <submittedName>
        <fullName evidence="1">Uncharacterized protein</fullName>
    </submittedName>
</protein>
<organism evidence="1">
    <name type="scientific">Anguilla anguilla</name>
    <name type="common">European freshwater eel</name>
    <name type="synonym">Muraena anguilla</name>
    <dbReference type="NCBI Taxonomy" id="7936"/>
    <lineage>
        <taxon>Eukaryota</taxon>
        <taxon>Metazoa</taxon>
        <taxon>Chordata</taxon>
        <taxon>Craniata</taxon>
        <taxon>Vertebrata</taxon>
        <taxon>Euteleostomi</taxon>
        <taxon>Actinopterygii</taxon>
        <taxon>Neopterygii</taxon>
        <taxon>Teleostei</taxon>
        <taxon>Anguilliformes</taxon>
        <taxon>Anguillidae</taxon>
        <taxon>Anguilla</taxon>
    </lineage>
</organism>
<sequence length="23" mass="2728">MIYLIGNKSNKFKTNCFFSSFTH</sequence>
<reference evidence="1" key="1">
    <citation type="submission" date="2014-11" db="EMBL/GenBank/DDBJ databases">
        <authorList>
            <person name="Amaro Gonzalez C."/>
        </authorList>
    </citation>
    <scope>NUCLEOTIDE SEQUENCE</scope>
</reference>
<dbReference type="AlphaFoldDB" id="A0A0E9VTR1"/>
<name>A0A0E9VTR1_ANGAN</name>